<comment type="similarity">
    <text evidence="1">Belongs to the GSP E family.</text>
</comment>
<keyword evidence="2" id="KW-0547">Nucleotide-binding</keyword>
<dbReference type="Gene3D" id="3.40.50.300">
    <property type="entry name" value="P-loop containing nucleotide triphosphate hydrolases"/>
    <property type="match status" value="1"/>
</dbReference>
<protein>
    <recommendedName>
        <fullName evidence="4">Bacterial type II secretion system protein E domain-containing protein</fullName>
    </recommendedName>
</protein>
<dbReference type="CDD" id="cd01129">
    <property type="entry name" value="PulE-GspE-like"/>
    <property type="match status" value="1"/>
</dbReference>
<dbReference type="GO" id="GO:0005524">
    <property type="term" value="F:ATP binding"/>
    <property type="evidence" value="ECO:0007669"/>
    <property type="project" value="UniProtKB-KW"/>
</dbReference>
<proteinExistence type="inferred from homology"/>
<dbReference type="InterPro" id="IPR007831">
    <property type="entry name" value="T2SS_GspE_N"/>
</dbReference>
<evidence type="ECO:0000259" key="4">
    <source>
        <dbReference type="PROSITE" id="PS00662"/>
    </source>
</evidence>
<dbReference type="GO" id="GO:0016887">
    <property type="term" value="F:ATP hydrolysis activity"/>
    <property type="evidence" value="ECO:0007669"/>
    <property type="project" value="TreeGrafter"/>
</dbReference>
<dbReference type="Pfam" id="PF05157">
    <property type="entry name" value="MshEN"/>
    <property type="match status" value="1"/>
</dbReference>
<name>A0A1G2BKF0_9BACT</name>
<dbReference type="EMBL" id="MHKK01000027">
    <property type="protein sequence ID" value="OGY89651.1"/>
    <property type="molecule type" value="Genomic_DNA"/>
</dbReference>
<evidence type="ECO:0000256" key="2">
    <source>
        <dbReference type="ARBA" id="ARBA00022741"/>
    </source>
</evidence>
<dbReference type="InterPro" id="IPR037257">
    <property type="entry name" value="T2SS_E_N_sf"/>
</dbReference>
<evidence type="ECO:0000313" key="5">
    <source>
        <dbReference type="EMBL" id="OGY89651.1"/>
    </source>
</evidence>
<accession>A0A1G2BKF0</accession>
<dbReference type="AlphaFoldDB" id="A0A1G2BKF0"/>
<dbReference type="Pfam" id="PF00437">
    <property type="entry name" value="T2SSE"/>
    <property type="match status" value="1"/>
</dbReference>
<dbReference type="GO" id="GO:0005886">
    <property type="term" value="C:plasma membrane"/>
    <property type="evidence" value="ECO:0007669"/>
    <property type="project" value="TreeGrafter"/>
</dbReference>
<dbReference type="SUPFAM" id="SSF160246">
    <property type="entry name" value="EspE N-terminal domain-like"/>
    <property type="match status" value="1"/>
</dbReference>
<dbReference type="Proteomes" id="UP000177817">
    <property type="component" value="Unassembled WGS sequence"/>
</dbReference>
<evidence type="ECO:0000313" key="6">
    <source>
        <dbReference type="Proteomes" id="UP000177817"/>
    </source>
</evidence>
<sequence length="557" mass="62652">MLDNQVIIEAIKKIGVATEQVLTEAVSIAEKENKSLEDILIERDIVKPEQFGQLVATMYKVKFADLRKENTAPDLLALLPEVVAIKKKCIFFKRDADGLKLAMHDPDDYSFIKLLEKKTGERVLPYFSPSILITQALAQYRANIKEHFEDIIKVNALKAKGARAEDISIVRIVDTLIEYGFHNKASDVHIESRKEDLLIRFRIDGLLHDVLTLPLELHELIVTRIKILSRLRTDEHRSAQDGKMVMVVAKQEIDVRVSVLPTTLGEKVVMRLLTPDTRLTSLEELGLSQHDLQLLHSAIAKPHGMMLSTGPTGSGKTTTLYSMLRLVNSRDVNISTIEDPVEYYLEGVNQVQVNSKTNLTFANGLRSLLRQDPDIIMVGEIRDQETASIAINAAMTGHLVLSTLHTNDAATSLPRLYDMHVEPFLIASTIDIIVAQRLVRRICQKCITSYSISEDELHKLFGDQVDVSRFVYEGQARVYKGKGDASCAYTGYQGRLGVFEVLEMNDKIRELVVNKADADRIRETARKHGMITMLEDGLEKVFIGRTTIEEIIRVVKG</sequence>
<dbReference type="Gene3D" id="3.30.450.90">
    <property type="match status" value="1"/>
</dbReference>
<organism evidence="5 6">
    <name type="scientific">Candidatus Komeilibacteria bacterium RIFCSPHIGHO2_01_FULL_52_14</name>
    <dbReference type="NCBI Taxonomy" id="1798549"/>
    <lineage>
        <taxon>Bacteria</taxon>
        <taxon>Candidatus Komeiliibacteriota</taxon>
    </lineage>
</organism>
<evidence type="ECO:0000256" key="1">
    <source>
        <dbReference type="ARBA" id="ARBA00006611"/>
    </source>
</evidence>
<keyword evidence="3" id="KW-0067">ATP-binding</keyword>
<dbReference type="InterPro" id="IPR027417">
    <property type="entry name" value="P-loop_NTPase"/>
</dbReference>
<gene>
    <name evidence="5" type="ORF">A2677_01450</name>
</gene>
<dbReference type="Gene3D" id="3.30.300.160">
    <property type="entry name" value="Type II secretion system, protein E, N-terminal domain"/>
    <property type="match status" value="1"/>
</dbReference>
<feature type="domain" description="Bacterial type II secretion system protein E" evidence="4">
    <location>
        <begin position="369"/>
        <end position="383"/>
    </location>
</feature>
<dbReference type="FunFam" id="3.40.50.300:FF:000398">
    <property type="entry name" value="Type IV pilus assembly ATPase PilB"/>
    <property type="match status" value="1"/>
</dbReference>
<dbReference type="PANTHER" id="PTHR30258:SF3">
    <property type="entry name" value="SLL1921 PROTEIN"/>
    <property type="match status" value="1"/>
</dbReference>
<comment type="caution">
    <text evidence="5">The sequence shown here is derived from an EMBL/GenBank/DDBJ whole genome shotgun (WGS) entry which is preliminary data.</text>
</comment>
<reference evidence="5 6" key="1">
    <citation type="journal article" date="2016" name="Nat. Commun.">
        <title>Thousands of microbial genomes shed light on interconnected biogeochemical processes in an aquifer system.</title>
        <authorList>
            <person name="Anantharaman K."/>
            <person name="Brown C.T."/>
            <person name="Hug L.A."/>
            <person name="Sharon I."/>
            <person name="Castelle C.J."/>
            <person name="Probst A.J."/>
            <person name="Thomas B.C."/>
            <person name="Singh A."/>
            <person name="Wilkins M.J."/>
            <person name="Karaoz U."/>
            <person name="Brodie E.L."/>
            <person name="Williams K.H."/>
            <person name="Hubbard S.S."/>
            <person name="Banfield J.F."/>
        </authorList>
    </citation>
    <scope>NUCLEOTIDE SEQUENCE [LARGE SCALE GENOMIC DNA]</scope>
</reference>
<dbReference type="InterPro" id="IPR001482">
    <property type="entry name" value="T2SS/T4SS_dom"/>
</dbReference>
<dbReference type="PROSITE" id="PS00662">
    <property type="entry name" value="T2SP_E"/>
    <property type="match status" value="1"/>
</dbReference>
<dbReference type="SUPFAM" id="SSF52540">
    <property type="entry name" value="P-loop containing nucleoside triphosphate hydrolases"/>
    <property type="match status" value="1"/>
</dbReference>
<dbReference type="PANTHER" id="PTHR30258">
    <property type="entry name" value="TYPE II SECRETION SYSTEM PROTEIN GSPE-RELATED"/>
    <property type="match status" value="1"/>
</dbReference>
<evidence type="ECO:0000256" key="3">
    <source>
        <dbReference type="ARBA" id="ARBA00022840"/>
    </source>
</evidence>